<dbReference type="GO" id="GO:0006355">
    <property type="term" value="P:regulation of DNA-templated transcription"/>
    <property type="evidence" value="ECO:0007669"/>
    <property type="project" value="InterPro"/>
</dbReference>
<dbReference type="PROSITE" id="PS50110">
    <property type="entry name" value="RESPONSE_REGULATORY"/>
    <property type="match status" value="1"/>
</dbReference>
<dbReference type="InterPro" id="IPR000014">
    <property type="entry name" value="PAS"/>
</dbReference>
<dbReference type="InterPro" id="IPR052155">
    <property type="entry name" value="Biofilm_reg_signaling"/>
</dbReference>
<dbReference type="InterPro" id="IPR000700">
    <property type="entry name" value="PAS-assoc_C"/>
</dbReference>
<dbReference type="Proteomes" id="UP000282007">
    <property type="component" value="Chromosome"/>
</dbReference>
<evidence type="ECO:0000256" key="3">
    <source>
        <dbReference type="ARBA" id="ARBA00022777"/>
    </source>
</evidence>
<evidence type="ECO:0000259" key="7">
    <source>
        <dbReference type="PROSITE" id="PS50110"/>
    </source>
</evidence>
<dbReference type="GO" id="GO:0000155">
    <property type="term" value="F:phosphorelay sensor kinase activity"/>
    <property type="evidence" value="ECO:0007669"/>
    <property type="project" value="InterPro"/>
</dbReference>
<keyword evidence="3" id="KW-0418">Kinase</keyword>
<dbReference type="InterPro" id="IPR005467">
    <property type="entry name" value="His_kinase_dom"/>
</dbReference>
<feature type="domain" description="PAS" evidence="8">
    <location>
        <begin position="671"/>
        <end position="742"/>
    </location>
</feature>
<dbReference type="RefSeq" id="WP_121920992.1">
    <property type="nucleotide sequence ID" value="NZ_CP034145.1"/>
</dbReference>
<dbReference type="Gene3D" id="3.30.450.40">
    <property type="match status" value="1"/>
</dbReference>
<keyword evidence="1 4" id="KW-0597">Phosphoprotein</keyword>
<reference evidence="11" key="3">
    <citation type="submission" date="2018-10" db="EMBL/GenBank/DDBJ databases">
        <authorList>
            <person name="Whitman W."/>
            <person name="Huntemann M."/>
            <person name="Clum A."/>
            <person name="Pillay M."/>
            <person name="Palaniappan K."/>
            <person name="Varghese N."/>
            <person name="Mikhailova N."/>
            <person name="Stamatis D."/>
            <person name="Reddy T."/>
            <person name="Daum C."/>
            <person name="Shapiro N."/>
            <person name="Ivanova N."/>
            <person name="Kyrpides N."/>
            <person name="Woyke T."/>
        </authorList>
    </citation>
    <scope>NUCLEOTIDE SEQUENCE</scope>
    <source>
        <strain evidence="11">CGMCC 1.10124</strain>
    </source>
</reference>
<dbReference type="SMART" id="SM00065">
    <property type="entry name" value="GAF"/>
    <property type="match status" value="1"/>
</dbReference>
<dbReference type="InterPro" id="IPR029016">
    <property type="entry name" value="GAF-like_dom_sf"/>
</dbReference>
<dbReference type="Proteomes" id="UP000277326">
    <property type="component" value="Unassembled WGS sequence"/>
</dbReference>
<keyword evidence="13" id="KW-1185">Reference proteome</keyword>
<feature type="domain" description="Histidine kinase" evidence="6">
    <location>
        <begin position="806"/>
        <end position="1026"/>
    </location>
</feature>
<dbReference type="Pfam" id="PF00512">
    <property type="entry name" value="HisKA"/>
    <property type="match status" value="1"/>
</dbReference>
<gene>
    <name evidence="11" type="ORF">ATH50_2397</name>
    <name evidence="10" type="ORF">DU502_05425</name>
</gene>
<dbReference type="InterPro" id="IPR003594">
    <property type="entry name" value="HATPase_dom"/>
</dbReference>
<dbReference type="SMART" id="SM00086">
    <property type="entry name" value="PAC"/>
    <property type="match status" value="3"/>
</dbReference>
<dbReference type="InterPro" id="IPR003661">
    <property type="entry name" value="HisK_dim/P_dom"/>
</dbReference>
<accession>A0A3M0DFE3</accession>
<dbReference type="SUPFAM" id="SSF55785">
    <property type="entry name" value="PYP-like sensor domain (PAS domain)"/>
    <property type="match status" value="4"/>
</dbReference>
<dbReference type="Pfam" id="PF13185">
    <property type="entry name" value="GAF_2"/>
    <property type="match status" value="1"/>
</dbReference>
<dbReference type="PROSITE" id="PS50113">
    <property type="entry name" value="PAC"/>
    <property type="match status" value="3"/>
</dbReference>
<dbReference type="KEGG" id="haer:DU502_05425"/>
<evidence type="ECO:0000313" key="10">
    <source>
        <dbReference type="EMBL" id="AZH24844.1"/>
    </source>
</evidence>
<dbReference type="Gene3D" id="3.40.50.2300">
    <property type="match status" value="1"/>
</dbReference>
<evidence type="ECO:0000313" key="13">
    <source>
        <dbReference type="Proteomes" id="UP000282007"/>
    </source>
</evidence>
<sequence>MGETVESGRVLHVDDDDEFAALTAEYLERTGEHLDVETAASASDALDRLDDDTFDCIVSDYEMPVMDGLELLEAVRENDSDLPFILFTGTGSEQVASDAIARGVTDYLRKRPGTEAFELLANRIENAIEQYRATRRAERFDRLCRLVREINRVLVRAETRAEIERRVCEVISNIGPYHFAWIGVHDADTGTVEPRATAGIEAQYLDDVEITADESATGQGPTGQAIRTRAPVVVENISDDADYDPWRDDALDRGYRASAAIPLIDEDRLYGVLNVYANRTGTFDDRERDVLAELGTDIAHAIGRVDRLVREKRYERIVENLPMGVYRVAADGDIVDANAALADIYGADSADALRDHTAREFYLDEADRTVLRERLESDGLVQDVELQQRTLDGNRIWVSITAIRTETDDGMYFDGILQDITARKRRERQRRQFQSAVEHAGHVVLITDTDGTITYVNDAFEEVTGYAASEAIGRRPSMLQSGQHGDPFYRNLWETISSGEVWEGEIVNQRKDGEQYIIDQTIAPITDDEGEITGFVAINRNVTERKERELNLAFLKQAIDQAGIGIGTYAADGYATYVNERLAELFGTDRDDLRTRHMADLDPDLDRGRFSRYWASFDAGERRIYDTRIERVDSGEVIPAEIVTSRVEIDGEPYQVNTVRDATNRKRQKRELERYRSAVEHAGHSVLITDTDGIIEYVNDAFEAMSGYSAAEAIGRTPAMLRSGEHDDAFYRNLWETILAGDVWQGEVINERKDGTRYVVDQTIAPITDEGSITGFVAINRDVSALKEYERELEAQNDRLKQYGQTVAHDLRNPLALLDAELKQFEARLDPEDETVGTESVRRFCTDIGTTVDRMQALIDDLLAMAEHGQRVLAAEPTSIEAVATDAWEQIDAPAATLSVEDIEIDADPDRLRELLANLFRNSVEHGSTGSRTEAGDAVEHAGDDVHVRVQPLDFTAGFAVEDDGPGIPEDEREDVFEHGFTTAEEGTGFGLAIVEQIAEAHGWSVSVTDGRDGGARFEFRVDENV</sequence>
<dbReference type="CDD" id="cd00130">
    <property type="entry name" value="PAS"/>
    <property type="match status" value="4"/>
</dbReference>
<dbReference type="InterPro" id="IPR013767">
    <property type="entry name" value="PAS_fold"/>
</dbReference>
<dbReference type="Gene3D" id="3.30.565.10">
    <property type="entry name" value="Histidine kinase-like ATPase, C-terminal domain"/>
    <property type="match status" value="1"/>
</dbReference>
<dbReference type="InterPro" id="IPR013656">
    <property type="entry name" value="PAS_4"/>
</dbReference>
<feature type="domain" description="PAC" evidence="9">
    <location>
        <begin position="500"/>
        <end position="554"/>
    </location>
</feature>
<dbReference type="PANTHER" id="PTHR44757:SF2">
    <property type="entry name" value="BIOFILM ARCHITECTURE MAINTENANCE PROTEIN MBAA"/>
    <property type="match status" value="1"/>
</dbReference>
<dbReference type="SMART" id="SM00091">
    <property type="entry name" value="PAS"/>
    <property type="match status" value="4"/>
</dbReference>
<dbReference type="Pfam" id="PF00989">
    <property type="entry name" value="PAS"/>
    <property type="match status" value="1"/>
</dbReference>
<feature type="modified residue" description="4-aspartylphosphate" evidence="4">
    <location>
        <position position="60"/>
    </location>
</feature>
<name>A0A3M0DFE3_9EURY</name>
<dbReference type="Pfam" id="PF02518">
    <property type="entry name" value="HATPase_c"/>
    <property type="match status" value="1"/>
</dbReference>
<evidence type="ECO:0000256" key="1">
    <source>
        <dbReference type="ARBA" id="ARBA00022553"/>
    </source>
</evidence>
<dbReference type="InterPro" id="IPR001610">
    <property type="entry name" value="PAC"/>
</dbReference>
<feature type="domain" description="PAC" evidence="9">
    <location>
        <begin position="382"/>
        <end position="432"/>
    </location>
</feature>
<keyword evidence="5" id="KW-0175">Coiled coil</keyword>
<dbReference type="SMART" id="SM00448">
    <property type="entry name" value="REC"/>
    <property type="match status" value="1"/>
</dbReference>
<dbReference type="PROSITE" id="PS50112">
    <property type="entry name" value="PAS"/>
    <property type="match status" value="4"/>
</dbReference>
<dbReference type="CDD" id="cd00156">
    <property type="entry name" value="REC"/>
    <property type="match status" value="1"/>
</dbReference>
<proteinExistence type="predicted"/>
<dbReference type="OrthoDB" id="8127at2157"/>
<dbReference type="CDD" id="cd00082">
    <property type="entry name" value="HisKA"/>
    <property type="match status" value="1"/>
</dbReference>
<evidence type="ECO:0000256" key="5">
    <source>
        <dbReference type="SAM" id="Coils"/>
    </source>
</evidence>
<reference evidence="10 13" key="2">
    <citation type="submission" date="2018-07" db="EMBL/GenBank/DDBJ databases">
        <title>Genome sequences of Haloplanus aerogenes JCM 16430T.</title>
        <authorList>
            <person name="Kim Y.B."/>
            <person name="Roh S.W."/>
        </authorList>
    </citation>
    <scope>NUCLEOTIDE SEQUENCE [LARGE SCALE GENOMIC DNA]</scope>
    <source>
        <strain evidence="10 13">JCM 16430</strain>
    </source>
</reference>
<dbReference type="NCBIfam" id="TIGR00229">
    <property type="entry name" value="sensory_box"/>
    <property type="match status" value="4"/>
</dbReference>
<feature type="domain" description="Response regulatory" evidence="7">
    <location>
        <begin position="9"/>
        <end position="125"/>
    </location>
</feature>
<dbReference type="AlphaFoldDB" id="A0A3M0DFE3"/>
<dbReference type="Pfam" id="PF08448">
    <property type="entry name" value="PAS_4"/>
    <property type="match status" value="1"/>
</dbReference>
<dbReference type="SUPFAM" id="SSF55781">
    <property type="entry name" value="GAF domain-like"/>
    <property type="match status" value="1"/>
</dbReference>
<dbReference type="SUPFAM" id="SSF55874">
    <property type="entry name" value="ATPase domain of HSP90 chaperone/DNA topoisomerase II/histidine kinase"/>
    <property type="match status" value="1"/>
</dbReference>
<feature type="domain" description="PAC" evidence="9">
    <location>
        <begin position="744"/>
        <end position="795"/>
    </location>
</feature>
<dbReference type="SMART" id="SM00387">
    <property type="entry name" value="HATPase_c"/>
    <property type="match status" value="1"/>
</dbReference>
<dbReference type="PANTHER" id="PTHR44757">
    <property type="entry name" value="DIGUANYLATE CYCLASE DGCP"/>
    <property type="match status" value="1"/>
</dbReference>
<feature type="domain" description="PAS" evidence="8">
    <location>
        <begin position="310"/>
        <end position="365"/>
    </location>
</feature>
<feature type="domain" description="PAS" evidence="8">
    <location>
        <begin position="551"/>
        <end position="593"/>
    </location>
</feature>
<dbReference type="SMART" id="SM00388">
    <property type="entry name" value="HisKA"/>
    <property type="match status" value="1"/>
</dbReference>
<protein>
    <submittedName>
        <fullName evidence="10">PAS domain S-box protein</fullName>
    </submittedName>
    <submittedName>
        <fullName evidence="11">PAS domain S-box-containing protein</fullName>
    </submittedName>
</protein>
<evidence type="ECO:0000313" key="11">
    <source>
        <dbReference type="EMBL" id="RMB13953.1"/>
    </source>
</evidence>
<dbReference type="InterPro" id="IPR011006">
    <property type="entry name" value="CheY-like_superfamily"/>
</dbReference>
<dbReference type="PROSITE" id="PS50109">
    <property type="entry name" value="HIS_KIN"/>
    <property type="match status" value="1"/>
</dbReference>
<feature type="coiled-coil region" evidence="5">
    <location>
        <begin position="779"/>
        <end position="806"/>
    </location>
</feature>
<dbReference type="InterPro" id="IPR035965">
    <property type="entry name" value="PAS-like_dom_sf"/>
</dbReference>
<dbReference type="Pfam" id="PF13426">
    <property type="entry name" value="PAS_9"/>
    <property type="match status" value="2"/>
</dbReference>
<dbReference type="InterPro" id="IPR004358">
    <property type="entry name" value="Sig_transdc_His_kin-like_C"/>
</dbReference>
<reference evidence="11 12" key="1">
    <citation type="journal article" date="2015" name="Stand. Genomic Sci.">
        <title>Genomic Encyclopedia of Bacterial and Archaeal Type Strains, Phase III: the genomes of soil and plant-associated and newly described type strains.</title>
        <authorList>
            <person name="Whitman W.B."/>
            <person name="Woyke T."/>
            <person name="Klenk H.P."/>
            <person name="Zhou Y."/>
            <person name="Lilburn T.G."/>
            <person name="Beck B.J."/>
            <person name="De Vos P."/>
            <person name="Vandamme P."/>
            <person name="Eisen J.A."/>
            <person name="Garrity G."/>
            <person name="Hugenholtz P."/>
            <person name="Kyrpides N.C."/>
        </authorList>
    </citation>
    <scope>NUCLEOTIDE SEQUENCE [LARGE SCALE GENOMIC DNA]</scope>
    <source>
        <strain evidence="11 12">CGMCC 1.10124</strain>
    </source>
</reference>
<dbReference type="GeneID" id="38470705"/>
<dbReference type="CDD" id="cd00075">
    <property type="entry name" value="HATPase"/>
    <property type="match status" value="1"/>
</dbReference>
<organism evidence="11 12">
    <name type="scientific">Haloplanus aerogenes</name>
    <dbReference type="NCBI Taxonomy" id="660522"/>
    <lineage>
        <taxon>Archaea</taxon>
        <taxon>Methanobacteriati</taxon>
        <taxon>Methanobacteriota</taxon>
        <taxon>Stenosarchaea group</taxon>
        <taxon>Halobacteria</taxon>
        <taxon>Halobacteriales</taxon>
        <taxon>Haloferacaceae</taxon>
        <taxon>Haloplanus</taxon>
    </lineage>
</organism>
<dbReference type="InterPro" id="IPR036890">
    <property type="entry name" value="HATPase_C_sf"/>
</dbReference>
<dbReference type="Gene3D" id="3.30.450.20">
    <property type="entry name" value="PAS domain"/>
    <property type="match status" value="4"/>
</dbReference>
<dbReference type="InterPro" id="IPR003018">
    <property type="entry name" value="GAF"/>
</dbReference>
<dbReference type="Gene3D" id="1.10.287.130">
    <property type="match status" value="1"/>
</dbReference>
<dbReference type="SUPFAM" id="SSF47384">
    <property type="entry name" value="Homodimeric domain of signal transducing histidine kinase"/>
    <property type="match status" value="1"/>
</dbReference>
<evidence type="ECO:0000256" key="4">
    <source>
        <dbReference type="PROSITE-ProRule" id="PRU00169"/>
    </source>
</evidence>
<evidence type="ECO:0000259" key="6">
    <source>
        <dbReference type="PROSITE" id="PS50109"/>
    </source>
</evidence>
<dbReference type="SUPFAM" id="SSF52172">
    <property type="entry name" value="CheY-like"/>
    <property type="match status" value="1"/>
</dbReference>
<keyword evidence="2" id="KW-0808">Transferase</keyword>
<evidence type="ECO:0000256" key="2">
    <source>
        <dbReference type="ARBA" id="ARBA00022679"/>
    </source>
</evidence>
<dbReference type="EMBL" id="REFS01000004">
    <property type="protein sequence ID" value="RMB13953.1"/>
    <property type="molecule type" value="Genomic_DNA"/>
</dbReference>
<dbReference type="EMBL" id="CP034145">
    <property type="protein sequence ID" value="AZH24844.1"/>
    <property type="molecule type" value="Genomic_DNA"/>
</dbReference>
<dbReference type="InterPro" id="IPR036097">
    <property type="entry name" value="HisK_dim/P_sf"/>
</dbReference>
<dbReference type="PRINTS" id="PR00344">
    <property type="entry name" value="BCTRLSENSOR"/>
</dbReference>
<evidence type="ECO:0000313" key="12">
    <source>
        <dbReference type="Proteomes" id="UP000277326"/>
    </source>
</evidence>
<evidence type="ECO:0000259" key="9">
    <source>
        <dbReference type="PROSITE" id="PS50113"/>
    </source>
</evidence>
<dbReference type="InterPro" id="IPR001789">
    <property type="entry name" value="Sig_transdc_resp-reg_receiver"/>
</dbReference>
<dbReference type="Pfam" id="PF00072">
    <property type="entry name" value="Response_reg"/>
    <property type="match status" value="1"/>
</dbReference>
<feature type="domain" description="PAS" evidence="8">
    <location>
        <begin position="429"/>
        <end position="474"/>
    </location>
</feature>
<evidence type="ECO:0000259" key="8">
    <source>
        <dbReference type="PROSITE" id="PS50112"/>
    </source>
</evidence>